<evidence type="ECO:0000256" key="4">
    <source>
        <dbReference type="ARBA" id="ARBA00022840"/>
    </source>
</evidence>
<organism evidence="9 10">
    <name type="scientific">Aduncisulcus paluster</name>
    <dbReference type="NCBI Taxonomy" id="2918883"/>
    <lineage>
        <taxon>Eukaryota</taxon>
        <taxon>Metamonada</taxon>
        <taxon>Carpediemonas-like organisms</taxon>
        <taxon>Aduncisulcus</taxon>
    </lineage>
</organism>
<dbReference type="InterPro" id="IPR027640">
    <property type="entry name" value="Kinesin-like_fam"/>
</dbReference>
<feature type="region of interest" description="Disordered" evidence="7">
    <location>
        <begin position="1038"/>
        <end position="1185"/>
    </location>
</feature>
<sequence length="1185" mass="135773">MQKVHSSDIDRDSDFDDVTTKLFLKIKPFFHPETHSLKKDPPADQVCVIPDPSHNKVFLKNPSSRTADTYSFDNIFSEDIDLQELYSALYYKSIINQAIPDIPITMIRSQNQLSVVSNHLTLFYGPSGCGKSFSLGFSRPLQLDPPPPDLFGCGKSFSLGFSRPLQLDPPPPDLFGQVSSILDISPFKSKLKNPKSGIIPRFIAHLFHRVYLVEKSFIEEKYRLPISISSASRISKSATIPLPFRKISPKTFSSLSPKMFSHLFSMSVIEFCDDKTFRNLLADGSHAMIHEASKFTKTDRSSSTFSNLSHLLLSSKEFSVTFSTFDDACILLQKAISRRSTEATLLNKHSSRSHVLVCINIMRYEYEWLHYVQKKLVKKLHRQPILKGHHASIDESSSECSITESESSSISQSHPLSSSSRTTKKKKKPVKQEAFQVARFCFIDCAGIEQLNSSHNTLVSARRSSIARKGAPSDYDLADKGPVANVKQLKTTTMFLNQLLEQYLPSLYSSSSKSDHEKVKELIRLNFKSCPFAMCILPFLLSPLRIIVCVSREKEMYSLNKQALKFAQSSHGVILSGKDYYSKSKLDLAHQQGLEAEKALVRVQSHASLTADRLRDAEQEIAKLKEELESLKKENEMFKKIKEELTAEISTLQSNVSTLKAIGRRRDERIISKDNDIEDLQSQISTLEERETELEDLIKAKEEEIDHFERKLEIEASKTKRSEDKCKRLEKDLSKCRSLNDKYLDMLSDSEATYTDKIHQLKEECDSSIEEMKGKMMNMRKKMKILQDDKNSHIKSIEEVMQQSRVLASDNYILRSENVNLKGELDRAKKALSAQKSHEVAQREKDLQKEIHQLRLILKMRDQTIELIKEKNNLILQGDHSTIHLTSSDPSLGRFKGDRTFDCEIEDSGSLGADEMSCISDTSFTELRQTKAEKDTISHLMEQVSGAHHSLHRRVEVLSKSNSDLNDENQLLQARLNAFKIEQNNLQEKHNQLMIKFKDLFEKYRDLEESGLKAKQLIKEHHELTETHDLLVESHTNIQEERDQLKEERDQIQEKQDTLEAEHDRLANDHTVLKDAHTKLEVERDQLKEERGQIQEKQDTLEAEHDRLANDHTVLKDAHTKLEEERDQLKEERDHLQEEQEKEPSESVEPKEPITIEDSVQKDYSTNGTIADIEYEESNDSTDSE</sequence>
<evidence type="ECO:0000256" key="6">
    <source>
        <dbReference type="SAM" id="Coils"/>
    </source>
</evidence>
<dbReference type="Proteomes" id="UP001057375">
    <property type="component" value="Unassembled WGS sequence"/>
</dbReference>
<dbReference type="InterPro" id="IPR001752">
    <property type="entry name" value="Kinesin_motor_dom"/>
</dbReference>
<dbReference type="EMBL" id="BQXS01013858">
    <property type="protein sequence ID" value="GKT29840.1"/>
    <property type="molecule type" value="Genomic_DNA"/>
</dbReference>
<feature type="region of interest" description="Disordered" evidence="7">
    <location>
        <begin position="404"/>
        <end position="428"/>
    </location>
</feature>
<dbReference type="Gene3D" id="3.40.850.10">
    <property type="entry name" value="Kinesin motor domain"/>
    <property type="match status" value="1"/>
</dbReference>
<evidence type="ECO:0000259" key="8">
    <source>
        <dbReference type="Pfam" id="PF00225"/>
    </source>
</evidence>
<evidence type="ECO:0000256" key="5">
    <source>
        <dbReference type="ARBA" id="ARBA00023054"/>
    </source>
</evidence>
<keyword evidence="4" id="KW-0067">ATP-binding</keyword>
<comment type="caution">
    <text evidence="9">The sequence shown here is derived from an EMBL/GenBank/DDBJ whole genome shotgun (WGS) entry which is preliminary data.</text>
</comment>
<dbReference type="Gene3D" id="1.20.5.170">
    <property type="match status" value="1"/>
</dbReference>
<gene>
    <name evidence="9" type="ORF">ADUPG1_014233</name>
</gene>
<dbReference type="Pfam" id="PF00225">
    <property type="entry name" value="Kinesin"/>
    <property type="match status" value="1"/>
</dbReference>
<feature type="domain" description="Kinesin motor" evidence="8">
    <location>
        <begin position="55"/>
        <end position="365"/>
    </location>
</feature>
<proteinExistence type="predicted"/>
<feature type="coiled-coil region" evidence="6">
    <location>
        <begin position="607"/>
        <end position="718"/>
    </location>
</feature>
<dbReference type="PANTHER" id="PTHR47969:SF15">
    <property type="entry name" value="CHROMOSOME-ASSOCIATED KINESIN KIF4A-RELATED"/>
    <property type="match status" value="1"/>
</dbReference>
<evidence type="ECO:0000256" key="7">
    <source>
        <dbReference type="SAM" id="MobiDB-lite"/>
    </source>
</evidence>
<protein>
    <submittedName>
        <fullName evidence="9">Kinesin-like protein like protein</fullName>
    </submittedName>
</protein>
<evidence type="ECO:0000256" key="1">
    <source>
        <dbReference type="ARBA" id="ARBA00004496"/>
    </source>
</evidence>
<keyword evidence="10" id="KW-1185">Reference proteome</keyword>
<keyword evidence="2" id="KW-0963">Cytoplasm</keyword>
<comment type="subcellular location">
    <subcellularLocation>
        <location evidence="1">Cytoplasm</location>
    </subcellularLocation>
</comment>
<feature type="non-terminal residue" evidence="9">
    <location>
        <position position="1185"/>
    </location>
</feature>
<dbReference type="SUPFAM" id="SSF52540">
    <property type="entry name" value="P-loop containing nucleoside triphosphate hydrolases"/>
    <property type="match status" value="1"/>
</dbReference>
<feature type="coiled-coil region" evidence="6">
    <location>
        <begin position="955"/>
        <end position="996"/>
    </location>
</feature>
<feature type="compositionally biased region" description="Acidic residues" evidence="7">
    <location>
        <begin position="1173"/>
        <end position="1185"/>
    </location>
</feature>
<evidence type="ECO:0000256" key="2">
    <source>
        <dbReference type="ARBA" id="ARBA00022490"/>
    </source>
</evidence>
<keyword evidence="5 6" id="KW-0175">Coiled coil</keyword>
<feature type="compositionally biased region" description="Basic and acidic residues" evidence="7">
    <location>
        <begin position="1038"/>
        <end position="1154"/>
    </location>
</feature>
<feature type="compositionally biased region" description="Low complexity" evidence="7">
    <location>
        <begin position="404"/>
        <end position="421"/>
    </location>
</feature>
<keyword evidence="3" id="KW-0547">Nucleotide-binding</keyword>
<name>A0ABQ5KBA1_9EUKA</name>
<dbReference type="InterPro" id="IPR027417">
    <property type="entry name" value="P-loop_NTPase"/>
</dbReference>
<evidence type="ECO:0000256" key="3">
    <source>
        <dbReference type="ARBA" id="ARBA00022741"/>
    </source>
</evidence>
<accession>A0ABQ5KBA1</accession>
<dbReference type="PANTHER" id="PTHR47969">
    <property type="entry name" value="CHROMOSOME-ASSOCIATED KINESIN KIF4A-RELATED"/>
    <property type="match status" value="1"/>
</dbReference>
<evidence type="ECO:0000313" key="10">
    <source>
        <dbReference type="Proteomes" id="UP001057375"/>
    </source>
</evidence>
<reference evidence="9" key="1">
    <citation type="submission" date="2022-03" db="EMBL/GenBank/DDBJ databases">
        <title>Draft genome sequence of Aduncisulcus paluster, a free-living microaerophilic Fornicata.</title>
        <authorList>
            <person name="Yuyama I."/>
            <person name="Kume K."/>
            <person name="Tamura T."/>
            <person name="Inagaki Y."/>
            <person name="Hashimoto T."/>
        </authorList>
    </citation>
    <scope>NUCLEOTIDE SEQUENCE</scope>
    <source>
        <strain evidence="9">NY0171</strain>
    </source>
</reference>
<evidence type="ECO:0000313" key="9">
    <source>
        <dbReference type="EMBL" id="GKT29840.1"/>
    </source>
</evidence>
<dbReference type="InterPro" id="IPR036961">
    <property type="entry name" value="Kinesin_motor_dom_sf"/>
</dbReference>